<dbReference type="AlphaFoldDB" id="A0A2P4UQT3"/>
<reference evidence="6 7" key="1">
    <citation type="journal article" date="2017" name="Chemistry">
        <title>Isolation, Biosynthesis and Chemical Modifications of Rubterolones A-F: Rare Tropolone Alkaloids from Actinomadura sp. 5-2.</title>
        <authorList>
            <person name="Guo H."/>
            <person name="Benndorf R."/>
            <person name="Leichnitz D."/>
            <person name="Klassen J.L."/>
            <person name="Vollmers J."/>
            <person name="Gorls H."/>
            <person name="Steinacker M."/>
            <person name="Weigel C."/>
            <person name="Dahse H.M."/>
            <person name="Kaster A.K."/>
            <person name="de Beer Z.W."/>
            <person name="Poulsen M."/>
            <person name="Beemelmanns C."/>
        </authorList>
    </citation>
    <scope>NUCLEOTIDE SEQUENCE [LARGE SCALE GENOMIC DNA]</scope>
    <source>
        <strain evidence="6 7">5-2</strain>
    </source>
</reference>
<sequence>MILSCISDLISSLAVNLVGHLRCFVAVAEELHFGRAAERLGMAQPPLSQRIRRLETELGVTLFDRSSRRVVPTPAGRLLLDDARELLALADRVHTLGDRVRQSADGALRAGIPAGLGGGVVAALIAAFRARRPAVRLDLREIATGRQAAALADGTLDAGVLRHPTDTRGLALGPMLGQRIGALLPAADAPADLRLGDLAGRDLVLFPRDEAPGSHDEWLAACRRDGYDPPAVHTARRAEFALGLVLSGTAVALVPEPAAIPPGTAWRALAGDPIVWRTSCAWRADGADPAVADFAAVATAVLRTEAGMTPLGAGPLRRVEFRPSSGFLA</sequence>
<evidence type="ECO:0000259" key="5">
    <source>
        <dbReference type="PROSITE" id="PS50931"/>
    </source>
</evidence>
<comment type="similarity">
    <text evidence="1">Belongs to the LysR transcriptional regulatory family.</text>
</comment>
<gene>
    <name evidence="6" type="primary">benM_2</name>
    <name evidence="6" type="ORF">BTM25_18200</name>
</gene>
<dbReference type="Pfam" id="PF03466">
    <property type="entry name" value="LysR_substrate"/>
    <property type="match status" value="1"/>
</dbReference>
<feature type="domain" description="HTH lysR-type" evidence="5">
    <location>
        <begin position="20"/>
        <end position="73"/>
    </location>
</feature>
<accession>A0A2P4UQT3</accession>
<dbReference type="SUPFAM" id="SSF46785">
    <property type="entry name" value="Winged helix' DNA-binding domain"/>
    <property type="match status" value="1"/>
</dbReference>
<comment type="caution">
    <text evidence="6">The sequence shown here is derived from an EMBL/GenBank/DDBJ whole genome shotgun (WGS) entry which is preliminary data.</text>
</comment>
<dbReference type="PANTHER" id="PTHR30346:SF0">
    <property type="entry name" value="HCA OPERON TRANSCRIPTIONAL ACTIVATOR HCAR"/>
    <property type="match status" value="1"/>
</dbReference>
<evidence type="ECO:0000256" key="1">
    <source>
        <dbReference type="ARBA" id="ARBA00009437"/>
    </source>
</evidence>
<dbReference type="Gene3D" id="1.10.10.10">
    <property type="entry name" value="Winged helix-like DNA-binding domain superfamily/Winged helix DNA-binding domain"/>
    <property type="match status" value="1"/>
</dbReference>
<name>A0A2P4UQT3_9ACTN</name>
<dbReference type="CDD" id="cd08414">
    <property type="entry name" value="PBP2_LTTR_aromatics_like"/>
    <property type="match status" value="1"/>
</dbReference>
<organism evidence="6 7">
    <name type="scientific">Actinomadura rubteroloni</name>
    <dbReference type="NCBI Taxonomy" id="1926885"/>
    <lineage>
        <taxon>Bacteria</taxon>
        <taxon>Bacillati</taxon>
        <taxon>Actinomycetota</taxon>
        <taxon>Actinomycetes</taxon>
        <taxon>Streptosporangiales</taxon>
        <taxon>Thermomonosporaceae</taxon>
        <taxon>Actinomadura</taxon>
    </lineage>
</organism>
<evidence type="ECO:0000256" key="2">
    <source>
        <dbReference type="ARBA" id="ARBA00023015"/>
    </source>
</evidence>
<dbReference type="InterPro" id="IPR000847">
    <property type="entry name" value="LysR_HTH_N"/>
</dbReference>
<keyword evidence="4" id="KW-0804">Transcription</keyword>
<dbReference type="InterPro" id="IPR036390">
    <property type="entry name" value="WH_DNA-bd_sf"/>
</dbReference>
<dbReference type="InterPro" id="IPR036388">
    <property type="entry name" value="WH-like_DNA-bd_sf"/>
</dbReference>
<dbReference type="PRINTS" id="PR00039">
    <property type="entry name" value="HTHLYSR"/>
</dbReference>
<dbReference type="Gene3D" id="3.40.190.10">
    <property type="entry name" value="Periplasmic binding protein-like II"/>
    <property type="match status" value="2"/>
</dbReference>
<dbReference type="EMBL" id="MTBP01000001">
    <property type="protein sequence ID" value="POM27406.1"/>
    <property type="molecule type" value="Genomic_DNA"/>
</dbReference>
<evidence type="ECO:0000256" key="3">
    <source>
        <dbReference type="ARBA" id="ARBA00023125"/>
    </source>
</evidence>
<keyword evidence="7" id="KW-1185">Reference proteome</keyword>
<dbReference type="GO" id="GO:0003677">
    <property type="term" value="F:DNA binding"/>
    <property type="evidence" value="ECO:0007669"/>
    <property type="project" value="UniProtKB-KW"/>
</dbReference>
<dbReference type="PROSITE" id="PS50931">
    <property type="entry name" value="HTH_LYSR"/>
    <property type="match status" value="1"/>
</dbReference>
<dbReference type="Pfam" id="PF00126">
    <property type="entry name" value="HTH_1"/>
    <property type="match status" value="1"/>
</dbReference>
<dbReference type="InterPro" id="IPR005119">
    <property type="entry name" value="LysR_subst-bd"/>
</dbReference>
<proteinExistence type="inferred from homology"/>
<dbReference type="FunFam" id="1.10.10.10:FF:000001">
    <property type="entry name" value="LysR family transcriptional regulator"/>
    <property type="match status" value="1"/>
</dbReference>
<protein>
    <submittedName>
        <fullName evidence="6">HTH-type transcriptional regulator BenM</fullName>
    </submittedName>
</protein>
<evidence type="ECO:0000313" key="6">
    <source>
        <dbReference type="EMBL" id="POM27406.1"/>
    </source>
</evidence>
<dbReference type="Proteomes" id="UP000242367">
    <property type="component" value="Unassembled WGS sequence"/>
</dbReference>
<evidence type="ECO:0000313" key="7">
    <source>
        <dbReference type="Proteomes" id="UP000242367"/>
    </source>
</evidence>
<keyword evidence="2" id="KW-0805">Transcription regulation</keyword>
<dbReference type="GO" id="GO:0032993">
    <property type="term" value="C:protein-DNA complex"/>
    <property type="evidence" value="ECO:0007669"/>
    <property type="project" value="TreeGrafter"/>
</dbReference>
<dbReference type="SUPFAM" id="SSF53850">
    <property type="entry name" value="Periplasmic binding protein-like II"/>
    <property type="match status" value="1"/>
</dbReference>
<evidence type="ECO:0000256" key="4">
    <source>
        <dbReference type="ARBA" id="ARBA00023163"/>
    </source>
</evidence>
<dbReference type="GO" id="GO:0003700">
    <property type="term" value="F:DNA-binding transcription factor activity"/>
    <property type="evidence" value="ECO:0007669"/>
    <property type="project" value="InterPro"/>
</dbReference>
<dbReference type="PANTHER" id="PTHR30346">
    <property type="entry name" value="TRANSCRIPTIONAL DUAL REGULATOR HCAR-RELATED"/>
    <property type="match status" value="1"/>
</dbReference>
<keyword evidence="3" id="KW-0238">DNA-binding</keyword>